<accession>A0ABR4G3I3</accession>
<comment type="caution">
    <text evidence="1">The sequence shown here is derived from an EMBL/GenBank/DDBJ whole genome shotgun (WGS) entry which is preliminary data.</text>
</comment>
<proteinExistence type="predicted"/>
<evidence type="ECO:0008006" key="3">
    <source>
        <dbReference type="Google" id="ProtNLM"/>
    </source>
</evidence>
<dbReference type="Proteomes" id="UP001610563">
    <property type="component" value="Unassembled WGS sequence"/>
</dbReference>
<name>A0ABR4G3I3_9EURO</name>
<protein>
    <recommendedName>
        <fullName evidence="3">Secreted protein</fullName>
    </recommendedName>
</protein>
<dbReference type="EMBL" id="JBFTWV010000056">
    <property type="protein sequence ID" value="KAL2793585.1"/>
    <property type="molecule type" value="Genomic_DNA"/>
</dbReference>
<keyword evidence="2" id="KW-1185">Reference proteome</keyword>
<gene>
    <name evidence="1" type="ORF">BJX66DRAFT_305869</name>
</gene>
<sequence length="71" mass="7586">MFECLLRAAGNIACAFTSAVGLPESQPCTRNSSCALLLSVQSYGCERGTAKYGGRFSTIYTTPIEPTCRIT</sequence>
<evidence type="ECO:0000313" key="1">
    <source>
        <dbReference type="EMBL" id="KAL2793585.1"/>
    </source>
</evidence>
<organism evidence="1 2">
    <name type="scientific">Aspergillus keveii</name>
    <dbReference type="NCBI Taxonomy" id="714993"/>
    <lineage>
        <taxon>Eukaryota</taxon>
        <taxon>Fungi</taxon>
        <taxon>Dikarya</taxon>
        <taxon>Ascomycota</taxon>
        <taxon>Pezizomycotina</taxon>
        <taxon>Eurotiomycetes</taxon>
        <taxon>Eurotiomycetidae</taxon>
        <taxon>Eurotiales</taxon>
        <taxon>Aspergillaceae</taxon>
        <taxon>Aspergillus</taxon>
        <taxon>Aspergillus subgen. Nidulantes</taxon>
    </lineage>
</organism>
<reference evidence="1 2" key="1">
    <citation type="submission" date="2024-07" db="EMBL/GenBank/DDBJ databases">
        <title>Section-level genome sequencing and comparative genomics of Aspergillus sections Usti and Cavernicolus.</title>
        <authorList>
            <consortium name="Lawrence Berkeley National Laboratory"/>
            <person name="Nybo J.L."/>
            <person name="Vesth T.C."/>
            <person name="Theobald S."/>
            <person name="Frisvad J.C."/>
            <person name="Larsen T.O."/>
            <person name="Kjaerboelling I."/>
            <person name="Rothschild-Mancinelli K."/>
            <person name="Lyhne E.K."/>
            <person name="Kogle M.E."/>
            <person name="Barry K."/>
            <person name="Clum A."/>
            <person name="Na H."/>
            <person name="Ledsgaard L."/>
            <person name="Lin J."/>
            <person name="Lipzen A."/>
            <person name="Kuo A."/>
            <person name="Riley R."/>
            <person name="Mondo S."/>
            <person name="Labutti K."/>
            <person name="Haridas S."/>
            <person name="Pangalinan J."/>
            <person name="Salamov A.A."/>
            <person name="Simmons B.A."/>
            <person name="Magnuson J.K."/>
            <person name="Chen J."/>
            <person name="Drula E."/>
            <person name="Henrissat B."/>
            <person name="Wiebenga A."/>
            <person name="Lubbers R.J."/>
            <person name="Gomes A.C."/>
            <person name="Makela M.R."/>
            <person name="Stajich J."/>
            <person name="Grigoriev I.V."/>
            <person name="Mortensen U.H."/>
            <person name="De Vries R.P."/>
            <person name="Baker S.E."/>
            <person name="Andersen M.R."/>
        </authorList>
    </citation>
    <scope>NUCLEOTIDE SEQUENCE [LARGE SCALE GENOMIC DNA]</scope>
    <source>
        <strain evidence="1 2">CBS 209.92</strain>
    </source>
</reference>
<feature type="non-terminal residue" evidence="1">
    <location>
        <position position="71"/>
    </location>
</feature>
<evidence type="ECO:0000313" key="2">
    <source>
        <dbReference type="Proteomes" id="UP001610563"/>
    </source>
</evidence>